<evidence type="ECO:0000256" key="7">
    <source>
        <dbReference type="RuleBase" id="RU000320"/>
    </source>
</evidence>
<keyword evidence="6 8" id="KW-0472">Membrane</keyword>
<feature type="transmembrane region" description="Helical" evidence="8">
    <location>
        <begin position="345"/>
        <end position="363"/>
    </location>
</feature>
<dbReference type="PANTHER" id="PTHR42703">
    <property type="entry name" value="NADH DEHYDROGENASE"/>
    <property type="match status" value="1"/>
</dbReference>
<dbReference type="Pfam" id="PF00361">
    <property type="entry name" value="Proton_antipo_M"/>
    <property type="match status" value="1"/>
</dbReference>
<sequence length="547" mass="56815">MMQHLPILPILLPLLTGALLLFSSETRHGRRALFALAATLAQLAVALALLAIADGRLAMPWSGADGSGVSISGISVYALGNWAAPFGIVLVVDRLAAIMLTLTATLGLAALVYALARWERAGSHFLPLFQFLLMGLNGAFLAGDLFNLFVFFEVLLAASYGLALHGSGAPRVKAGLHYIAVNLVASLVFLVAAALIYGVSGTLNMAELALVVPRLDAESRALFELGALLLGIVFLVKAGAWPLNFWLPATYATATAPVGGIFAILTKVGVYALLRFSILFGQDVAPAPFKGDWLFYCGLATIATGTLGVLAAQKLDRLAGFLVIVSSGTLLAAFGFTGTTLTGPALYYLASSVLGSGAFFMLIELAERNRAATADFLAISSEAFGLQDRHESEHPDALGEEAGTPIPAAMAFLGLAFFSCAAVLSGLPPLSGFVAKFALLKAAVAALPAASALHTGLFFAALLLSGLAGLIALSRLGVRVFWDSQRPTPRLQWLEAAPVGGLVLLCLALAFGAGPAMAYFETAARALHDVSLYVGEVLPGAAAGDMR</sequence>
<organism evidence="10 11">
    <name type="scientific">Sterolibacterium denitrificans</name>
    <dbReference type="NCBI Taxonomy" id="157592"/>
    <lineage>
        <taxon>Bacteria</taxon>
        <taxon>Pseudomonadati</taxon>
        <taxon>Pseudomonadota</taxon>
        <taxon>Betaproteobacteria</taxon>
        <taxon>Nitrosomonadales</taxon>
        <taxon>Sterolibacteriaceae</taxon>
        <taxon>Sterolibacterium</taxon>
    </lineage>
</organism>
<proteinExistence type="inferred from homology"/>
<feature type="transmembrane region" description="Helical" evidence="8">
    <location>
        <begin position="457"/>
        <end position="476"/>
    </location>
</feature>
<dbReference type="GO" id="GO:0005886">
    <property type="term" value="C:plasma membrane"/>
    <property type="evidence" value="ECO:0007669"/>
    <property type="project" value="UniProtKB-SubCell"/>
</dbReference>
<dbReference type="PANTHER" id="PTHR42703:SF1">
    <property type="entry name" value="NA(+)_H(+) ANTIPORTER SUBUNIT D1"/>
    <property type="match status" value="1"/>
</dbReference>
<comment type="similarity">
    <text evidence="2">Belongs to the CPA3 antiporters (TC 2.A.63) subunit D family.</text>
</comment>
<keyword evidence="3" id="KW-1003">Cell membrane</keyword>
<feature type="transmembrane region" description="Helical" evidence="8">
    <location>
        <begin position="496"/>
        <end position="520"/>
    </location>
</feature>
<feature type="transmembrane region" description="Helical" evidence="8">
    <location>
        <begin position="148"/>
        <end position="166"/>
    </location>
</feature>
<reference evidence="10" key="1">
    <citation type="submission" date="2017-03" db="EMBL/GenBank/DDBJ databases">
        <authorList>
            <consortium name="AG Boll"/>
        </authorList>
    </citation>
    <scope>NUCLEOTIDE SEQUENCE [LARGE SCALE GENOMIC DNA]</scope>
    <source>
        <strain evidence="10">Chol</strain>
    </source>
</reference>
<evidence type="ECO:0000256" key="8">
    <source>
        <dbReference type="SAM" id="Phobius"/>
    </source>
</evidence>
<dbReference type="NCBIfam" id="NF009309">
    <property type="entry name" value="PRK12666.1"/>
    <property type="match status" value="1"/>
</dbReference>
<accession>A0A7Z7HP56</accession>
<feature type="transmembrane region" description="Helical" evidence="8">
    <location>
        <begin position="178"/>
        <end position="200"/>
    </location>
</feature>
<evidence type="ECO:0000313" key="10">
    <source>
        <dbReference type="EMBL" id="SMB22105.1"/>
    </source>
</evidence>
<feature type="domain" description="NADH:quinone oxidoreductase/Mrp antiporter transmembrane" evidence="9">
    <location>
        <begin position="142"/>
        <end position="377"/>
    </location>
</feature>
<dbReference type="RefSeq" id="WP_154715894.1">
    <property type="nucleotide sequence ID" value="NZ_LT837803.1"/>
</dbReference>
<evidence type="ECO:0000256" key="5">
    <source>
        <dbReference type="ARBA" id="ARBA00022989"/>
    </source>
</evidence>
<dbReference type="InterPro" id="IPR001750">
    <property type="entry name" value="ND/Mrp_TM"/>
</dbReference>
<keyword evidence="4 7" id="KW-0812">Transmembrane</keyword>
<evidence type="ECO:0000313" key="11">
    <source>
        <dbReference type="Proteomes" id="UP000242886"/>
    </source>
</evidence>
<feature type="transmembrane region" description="Helical" evidence="8">
    <location>
        <begin position="251"/>
        <end position="273"/>
    </location>
</feature>
<comment type="subcellular location">
    <subcellularLocation>
        <location evidence="1">Cell membrane</location>
        <topology evidence="1">Multi-pass membrane protein</topology>
    </subcellularLocation>
    <subcellularLocation>
        <location evidence="7">Membrane</location>
        <topology evidence="7">Multi-pass membrane protein</topology>
    </subcellularLocation>
</comment>
<dbReference type="InterPro" id="IPR050586">
    <property type="entry name" value="CPA3_Na-H_Antiporter_D"/>
</dbReference>
<evidence type="ECO:0000256" key="1">
    <source>
        <dbReference type="ARBA" id="ARBA00004651"/>
    </source>
</evidence>
<evidence type="ECO:0000259" key="9">
    <source>
        <dbReference type="Pfam" id="PF00361"/>
    </source>
</evidence>
<feature type="transmembrane region" description="Helical" evidence="8">
    <location>
        <begin position="293"/>
        <end position="311"/>
    </location>
</feature>
<feature type="transmembrane region" description="Helical" evidence="8">
    <location>
        <begin position="408"/>
        <end position="427"/>
    </location>
</feature>
<evidence type="ECO:0000256" key="6">
    <source>
        <dbReference type="ARBA" id="ARBA00023136"/>
    </source>
</evidence>
<keyword evidence="11" id="KW-1185">Reference proteome</keyword>
<keyword evidence="5 8" id="KW-1133">Transmembrane helix</keyword>
<protein>
    <submittedName>
        <fullName evidence="10">K(+)/H(+) antiporter subunit D</fullName>
    </submittedName>
</protein>
<dbReference type="AlphaFoldDB" id="A0A7Z7HP56"/>
<gene>
    <name evidence="10" type="primary">phaD</name>
    <name evidence="10" type="ORF">SDENCHOL_10493</name>
</gene>
<feature type="transmembrane region" description="Helical" evidence="8">
    <location>
        <begin position="220"/>
        <end position="239"/>
    </location>
</feature>
<dbReference type="Proteomes" id="UP000242886">
    <property type="component" value="Chromosome SDENCHOL"/>
</dbReference>
<name>A0A7Z7HP56_9PROT</name>
<evidence type="ECO:0000256" key="3">
    <source>
        <dbReference type="ARBA" id="ARBA00022475"/>
    </source>
</evidence>
<feature type="transmembrane region" description="Helical" evidence="8">
    <location>
        <begin position="33"/>
        <end position="53"/>
    </location>
</feature>
<feature type="transmembrane region" description="Helical" evidence="8">
    <location>
        <begin position="74"/>
        <end position="92"/>
    </location>
</feature>
<evidence type="ECO:0000256" key="4">
    <source>
        <dbReference type="ARBA" id="ARBA00022692"/>
    </source>
</evidence>
<dbReference type="EMBL" id="LT837803">
    <property type="protein sequence ID" value="SMB22105.1"/>
    <property type="molecule type" value="Genomic_DNA"/>
</dbReference>
<evidence type="ECO:0000256" key="2">
    <source>
        <dbReference type="ARBA" id="ARBA00005346"/>
    </source>
</evidence>
<feature type="transmembrane region" description="Helical" evidence="8">
    <location>
        <begin position="98"/>
        <end position="116"/>
    </location>
</feature>
<feature type="transmembrane region" description="Helical" evidence="8">
    <location>
        <begin position="318"/>
        <end position="339"/>
    </location>
</feature>